<evidence type="ECO:0000256" key="9">
    <source>
        <dbReference type="ARBA" id="ARBA00022989"/>
    </source>
</evidence>
<feature type="transmembrane region" description="Helical" evidence="13">
    <location>
        <begin position="34"/>
        <end position="55"/>
    </location>
</feature>
<evidence type="ECO:0000256" key="12">
    <source>
        <dbReference type="ARBA" id="ARBA00025078"/>
    </source>
</evidence>
<evidence type="ECO:0000256" key="3">
    <source>
        <dbReference type="ARBA" id="ARBA00021622"/>
    </source>
</evidence>
<feature type="compositionally biased region" description="Basic and acidic residues" evidence="14">
    <location>
        <begin position="11"/>
        <end position="24"/>
    </location>
</feature>
<dbReference type="Proteomes" id="UP000192872">
    <property type="component" value="Unassembled WGS sequence"/>
</dbReference>
<comment type="subcellular location">
    <subcellularLocation>
        <location evidence="1">Cell membrane</location>
        <topology evidence="1">Multi-pass membrane protein</topology>
    </subcellularLocation>
</comment>
<dbReference type="GO" id="GO:0009306">
    <property type="term" value="P:protein secretion"/>
    <property type="evidence" value="ECO:0007669"/>
    <property type="project" value="InterPro"/>
</dbReference>
<evidence type="ECO:0000256" key="14">
    <source>
        <dbReference type="SAM" id="MobiDB-lite"/>
    </source>
</evidence>
<dbReference type="GO" id="GO:0044780">
    <property type="term" value="P:bacterial-type flagellum assembly"/>
    <property type="evidence" value="ECO:0007669"/>
    <property type="project" value="InterPro"/>
</dbReference>
<keyword evidence="11 13" id="KW-1006">Bacterial flagellum protein export</keyword>
<evidence type="ECO:0000313" key="16">
    <source>
        <dbReference type="Proteomes" id="UP000192872"/>
    </source>
</evidence>
<organism evidence="15 16">
    <name type="scientific">Candidatus Raskinella chloraquaticus</name>
    <dbReference type="NCBI Taxonomy" id="1951219"/>
    <lineage>
        <taxon>Bacteria</taxon>
        <taxon>Pseudomonadati</taxon>
        <taxon>Pseudomonadota</taxon>
        <taxon>Alphaproteobacteria</taxon>
        <taxon>Hyphomicrobiales</taxon>
        <taxon>Phreatobacteraceae</taxon>
        <taxon>Candidatus Raskinella</taxon>
    </lineage>
</organism>
<dbReference type="Pfam" id="PF01312">
    <property type="entry name" value="Bac_export_2"/>
    <property type="match status" value="1"/>
</dbReference>
<dbReference type="Gene3D" id="3.40.1690.10">
    <property type="entry name" value="secretion proteins EscU"/>
    <property type="match status" value="1"/>
</dbReference>
<evidence type="ECO:0000256" key="2">
    <source>
        <dbReference type="ARBA" id="ARBA00010690"/>
    </source>
</evidence>
<accession>A0A1W9I2C1</accession>
<keyword evidence="15" id="KW-0282">Flagellum</keyword>
<protein>
    <recommendedName>
        <fullName evidence="3 13">Flagellar biosynthetic protein FlhB</fullName>
    </recommendedName>
</protein>
<dbReference type="EMBL" id="LWDL01000008">
    <property type="protein sequence ID" value="OQW53581.1"/>
    <property type="molecule type" value="Genomic_DNA"/>
</dbReference>
<keyword evidence="8 13" id="KW-0653">Protein transport</keyword>
<keyword evidence="5 13" id="KW-1003">Cell membrane</keyword>
<feature type="compositionally biased region" description="Acidic residues" evidence="14">
    <location>
        <begin position="1"/>
        <end position="10"/>
    </location>
</feature>
<keyword evidence="6 13" id="KW-0812">Transmembrane</keyword>
<evidence type="ECO:0000256" key="10">
    <source>
        <dbReference type="ARBA" id="ARBA00023136"/>
    </source>
</evidence>
<proteinExistence type="inferred from homology"/>
<keyword evidence="15" id="KW-0969">Cilium</keyword>
<dbReference type="InterPro" id="IPR006136">
    <property type="entry name" value="FlhB"/>
</dbReference>
<dbReference type="SUPFAM" id="SSF160544">
    <property type="entry name" value="EscU C-terminal domain-like"/>
    <property type="match status" value="1"/>
</dbReference>
<evidence type="ECO:0000256" key="11">
    <source>
        <dbReference type="ARBA" id="ARBA00023225"/>
    </source>
</evidence>
<evidence type="ECO:0000256" key="7">
    <source>
        <dbReference type="ARBA" id="ARBA00022795"/>
    </source>
</evidence>
<gene>
    <name evidence="13" type="primary">flhB</name>
    <name evidence="15" type="ORF">A4S15_04850</name>
</gene>
<evidence type="ECO:0000256" key="5">
    <source>
        <dbReference type="ARBA" id="ARBA00022475"/>
    </source>
</evidence>
<dbReference type="STRING" id="1827387.A4S15_04850"/>
<reference evidence="15 16" key="1">
    <citation type="journal article" date="2017" name="Water Res.">
        <title>Comammox in drinking water systems.</title>
        <authorList>
            <person name="Wang Y."/>
            <person name="Ma L."/>
            <person name="Mao Y."/>
            <person name="Jiang X."/>
            <person name="Xia Y."/>
            <person name="Yu K."/>
            <person name="Li B."/>
            <person name="Zhang T."/>
        </authorList>
    </citation>
    <scope>NUCLEOTIDE SEQUENCE [LARGE SCALE GENOMIC DNA]</scope>
    <source>
        <strain evidence="15">SG_bin8</strain>
    </source>
</reference>
<keyword evidence="15" id="KW-0966">Cell projection</keyword>
<keyword evidence="7 13" id="KW-1005">Bacterial flagellum biogenesis</keyword>
<dbReference type="AlphaFoldDB" id="A0A1W9I2C1"/>
<dbReference type="RefSeq" id="WP_376802674.1">
    <property type="nucleotide sequence ID" value="NZ_DBNB01000014.1"/>
</dbReference>
<comment type="function">
    <text evidence="12 13">Required for formation of the rod structure in the basal body of the flagellar apparatus. Together with FliI and FliH, may constitute the export apparatus of flagellin.</text>
</comment>
<dbReference type="PRINTS" id="PR00950">
    <property type="entry name" value="TYPE3IMSPROT"/>
</dbReference>
<comment type="similarity">
    <text evidence="2 13">Belongs to the type III secretion exporter family.</text>
</comment>
<dbReference type="InterPro" id="IPR006135">
    <property type="entry name" value="T3SS_substrate_exporter"/>
</dbReference>
<evidence type="ECO:0000256" key="4">
    <source>
        <dbReference type="ARBA" id="ARBA00022448"/>
    </source>
</evidence>
<evidence type="ECO:0000256" key="6">
    <source>
        <dbReference type="ARBA" id="ARBA00022692"/>
    </source>
</evidence>
<evidence type="ECO:0000313" key="15">
    <source>
        <dbReference type="EMBL" id="OQW53581.1"/>
    </source>
</evidence>
<evidence type="ECO:0000256" key="1">
    <source>
        <dbReference type="ARBA" id="ARBA00004651"/>
    </source>
</evidence>
<keyword evidence="4 13" id="KW-0813">Transport</keyword>
<feature type="region of interest" description="Disordered" evidence="14">
    <location>
        <begin position="1"/>
        <end position="24"/>
    </location>
</feature>
<evidence type="ECO:0000256" key="8">
    <source>
        <dbReference type="ARBA" id="ARBA00022927"/>
    </source>
</evidence>
<evidence type="ECO:0000256" key="13">
    <source>
        <dbReference type="RuleBase" id="RU364091"/>
    </source>
</evidence>
<dbReference type="PANTHER" id="PTHR30531:SF12">
    <property type="entry name" value="FLAGELLAR BIOSYNTHETIC PROTEIN FLHB"/>
    <property type="match status" value="1"/>
</dbReference>
<name>A0A1W9I2C1_9HYPH</name>
<dbReference type="InterPro" id="IPR029025">
    <property type="entry name" value="T3SS_substrate_exporter_C"/>
</dbReference>
<comment type="caution">
    <text evidence="15">The sequence shown here is derived from an EMBL/GenBank/DDBJ whole genome shotgun (WGS) entry which is preliminary data.</text>
</comment>
<dbReference type="NCBIfam" id="TIGR00328">
    <property type="entry name" value="flhB"/>
    <property type="match status" value="1"/>
</dbReference>
<feature type="transmembrane region" description="Helical" evidence="13">
    <location>
        <begin position="86"/>
        <end position="111"/>
    </location>
</feature>
<feature type="transmembrane region" description="Helical" evidence="13">
    <location>
        <begin position="192"/>
        <end position="215"/>
    </location>
</feature>
<dbReference type="GO" id="GO:0005886">
    <property type="term" value="C:plasma membrane"/>
    <property type="evidence" value="ECO:0007669"/>
    <property type="project" value="UniProtKB-SubCell"/>
</dbReference>
<feature type="transmembrane region" description="Helical" evidence="13">
    <location>
        <begin position="146"/>
        <end position="166"/>
    </location>
</feature>
<keyword evidence="9 13" id="KW-1133">Transmembrane helix</keyword>
<sequence>MADDDDDSEKTEEPSQKKLDDARKRGDVAKSQEIPVFLGLFGATLLISATFPGMLTSLTQRLSPILANAHAIPTDPQHLHKFFGDLLLGVSGAIALPLIALFVIGIGANLLQHSFVWSYDPITPKFSKIDPFSGAKRLFSVDSVVNFFKGLVKLIVVGVAIGFALWPQRDRLETLIGSNAIDYLTASSDLTISMLSSVLSILFLIAIGDYVYQYFKWRKRLRMTRKELRDEVKQQEGSPEFKQRVRQIGRQRARRRMIAEVPKATVVITNPTHFAVALKYEQGMQAPICIAKGVDSLALKIREVAKAAGVAVVENPPLARVLHASIDIDEEIPVEQYKAVAQVIGFVMSLKNAPRRWQQ</sequence>
<dbReference type="PANTHER" id="PTHR30531">
    <property type="entry name" value="FLAGELLAR BIOSYNTHETIC PROTEIN FLHB"/>
    <property type="match status" value="1"/>
</dbReference>
<keyword evidence="10 13" id="KW-0472">Membrane</keyword>
<dbReference type="Gene3D" id="6.10.250.2080">
    <property type="match status" value="1"/>
</dbReference>